<evidence type="ECO:0000313" key="2">
    <source>
        <dbReference type="EMBL" id="OEH74554.1"/>
    </source>
</evidence>
<gene>
    <name evidence="2" type="ORF">cyc_08094</name>
</gene>
<comment type="caution">
    <text evidence="2">The sequence shown here is derived from an EMBL/GenBank/DDBJ whole genome shotgun (WGS) entry which is preliminary data.</text>
</comment>
<reference evidence="2 3" key="1">
    <citation type="journal article" date="2016" name="BMC Genomics">
        <title>Comparative genomics reveals Cyclospora cayetanensis possesses coccidia-like metabolism and invasion components but unique surface antigens.</title>
        <authorList>
            <person name="Liu S."/>
            <person name="Wang L."/>
            <person name="Zheng H."/>
            <person name="Xu Z."/>
            <person name="Roellig D.M."/>
            <person name="Li N."/>
            <person name="Frace M.A."/>
            <person name="Tang K."/>
            <person name="Arrowood M.J."/>
            <person name="Moss D.M."/>
            <person name="Zhang L."/>
            <person name="Feng Y."/>
            <person name="Xiao L."/>
        </authorList>
    </citation>
    <scope>NUCLEOTIDE SEQUENCE [LARGE SCALE GENOMIC DNA]</scope>
    <source>
        <strain evidence="2 3">CHN_HEN01</strain>
    </source>
</reference>
<dbReference type="InParanoid" id="A0A1D3CTL8"/>
<proteinExistence type="predicted"/>
<organism evidence="2 3">
    <name type="scientific">Cyclospora cayetanensis</name>
    <dbReference type="NCBI Taxonomy" id="88456"/>
    <lineage>
        <taxon>Eukaryota</taxon>
        <taxon>Sar</taxon>
        <taxon>Alveolata</taxon>
        <taxon>Apicomplexa</taxon>
        <taxon>Conoidasida</taxon>
        <taxon>Coccidia</taxon>
        <taxon>Eucoccidiorida</taxon>
        <taxon>Eimeriorina</taxon>
        <taxon>Eimeriidae</taxon>
        <taxon>Cyclospora</taxon>
    </lineage>
</organism>
<name>A0A1D3CTL8_9EIME</name>
<accession>A0A1D3CTL8</accession>
<dbReference type="VEuPathDB" id="ToxoDB:cyc_08094"/>
<protein>
    <submittedName>
        <fullName evidence="2">Uncharacterized protein</fullName>
    </submittedName>
</protein>
<dbReference type="AlphaFoldDB" id="A0A1D3CTL8"/>
<dbReference type="Proteomes" id="UP000095192">
    <property type="component" value="Unassembled WGS sequence"/>
</dbReference>
<feature type="region of interest" description="Disordered" evidence="1">
    <location>
        <begin position="1"/>
        <end position="24"/>
    </location>
</feature>
<evidence type="ECO:0000256" key="1">
    <source>
        <dbReference type="SAM" id="MobiDB-lite"/>
    </source>
</evidence>
<keyword evidence="3" id="KW-1185">Reference proteome</keyword>
<evidence type="ECO:0000313" key="3">
    <source>
        <dbReference type="Proteomes" id="UP000095192"/>
    </source>
</evidence>
<sequence length="105" mass="11709">MSPKKRQLTGRAHVSTAAANGSATWEASPVRISGRTFPVATLWAASVDSPPKQMPLLTSRLHVVAKMRRRFHCCSTENSILYVGANKNNKDYEHCDMMLFDFLAE</sequence>
<dbReference type="EMBL" id="JROU02002006">
    <property type="protein sequence ID" value="OEH74554.1"/>
    <property type="molecule type" value="Genomic_DNA"/>
</dbReference>